<keyword evidence="4 7" id="KW-0456">Lyase</keyword>
<evidence type="ECO:0000256" key="2">
    <source>
        <dbReference type="ARBA" id="ARBA00009721"/>
    </source>
</evidence>
<evidence type="ECO:0000256" key="5">
    <source>
        <dbReference type="PIRSR" id="PIRSR611166-50"/>
    </source>
</evidence>
<dbReference type="Gene3D" id="3.90.1150.10">
    <property type="entry name" value="Aspartate Aminotransferase, domain 1"/>
    <property type="match status" value="1"/>
</dbReference>
<evidence type="ECO:0000313" key="7">
    <source>
        <dbReference type="EMBL" id="RGQ52127.1"/>
    </source>
</evidence>
<dbReference type="CDD" id="cd00617">
    <property type="entry name" value="Tnase_like"/>
    <property type="match status" value="1"/>
</dbReference>
<evidence type="ECO:0000313" key="8">
    <source>
        <dbReference type="Proteomes" id="UP000283680"/>
    </source>
</evidence>
<dbReference type="EMBL" id="QRTH01000003">
    <property type="protein sequence ID" value="RGQ52127.1"/>
    <property type="molecule type" value="Genomic_DNA"/>
</dbReference>
<evidence type="ECO:0000256" key="3">
    <source>
        <dbReference type="ARBA" id="ARBA00022898"/>
    </source>
</evidence>
<dbReference type="PANTHER" id="PTHR32325:SF4">
    <property type="entry name" value="TRYPTOPHANASE"/>
    <property type="match status" value="1"/>
</dbReference>
<dbReference type="Proteomes" id="UP000283680">
    <property type="component" value="Unassembled WGS sequence"/>
</dbReference>
<gene>
    <name evidence="7" type="ORF">DWY92_07520</name>
</gene>
<dbReference type="InterPro" id="IPR015421">
    <property type="entry name" value="PyrdxlP-dep_Trfase_major"/>
</dbReference>
<accession>A0A412BEA6</accession>
<dbReference type="NCBIfam" id="NF009709">
    <property type="entry name" value="PRK13238.1"/>
    <property type="match status" value="1"/>
</dbReference>
<dbReference type="GO" id="GO:0016830">
    <property type="term" value="F:carbon-carbon lyase activity"/>
    <property type="evidence" value="ECO:0007669"/>
    <property type="project" value="InterPro"/>
</dbReference>
<dbReference type="PIRSF" id="PIRSF001386">
    <property type="entry name" value="Trpase"/>
    <property type="match status" value="1"/>
</dbReference>
<evidence type="ECO:0000256" key="1">
    <source>
        <dbReference type="ARBA" id="ARBA00001933"/>
    </source>
</evidence>
<dbReference type="SUPFAM" id="SSF53383">
    <property type="entry name" value="PLP-dependent transferases"/>
    <property type="match status" value="1"/>
</dbReference>
<protein>
    <submittedName>
        <fullName evidence="7">Tyrosine phenol-lyase</fullName>
    </submittedName>
</protein>
<dbReference type="InterPro" id="IPR015424">
    <property type="entry name" value="PyrdxlP-dep_Trfase"/>
</dbReference>
<evidence type="ECO:0000256" key="4">
    <source>
        <dbReference type="ARBA" id="ARBA00023239"/>
    </source>
</evidence>
<comment type="cofactor">
    <cofactor evidence="1 5">
        <name>pyridoxal 5'-phosphate</name>
        <dbReference type="ChEBI" id="CHEBI:597326"/>
    </cofactor>
</comment>
<dbReference type="RefSeq" id="WP_117965484.1">
    <property type="nucleotide sequence ID" value="NZ_JAHOJB010000011.1"/>
</dbReference>
<feature type="domain" description="Aromatic amino acid beta-eliminating lyase/threonine aldolase" evidence="6">
    <location>
        <begin position="47"/>
        <end position="422"/>
    </location>
</feature>
<keyword evidence="3 5" id="KW-0663">Pyridoxal phosphate</keyword>
<dbReference type="Gene3D" id="3.40.640.10">
    <property type="entry name" value="Type I PLP-dependent aspartate aminotransferase-like (Major domain)"/>
    <property type="match status" value="1"/>
</dbReference>
<dbReference type="GO" id="GO:0009072">
    <property type="term" value="P:aromatic amino acid metabolic process"/>
    <property type="evidence" value="ECO:0007669"/>
    <property type="project" value="InterPro"/>
</dbReference>
<proteinExistence type="inferred from homology"/>
<reference evidence="7 8" key="1">
    <citation type="submission" date="2018-08" db="EMBL/GenBank/DDBJ databases">
        <title>A genome reference for cultivated species of the human gut microbiota.</title>
        <authorList>
            <person name="Zou Y."/>
            <person name="Xue W."/>
            <person name="Luo G."/>
        </authorList>
    </citation>
    <scope>NUCLEOTIDE SEQUENCE [LARGE SCALE GENOMIC DNA]</scope>
    <source>
        <strain evidence="7 8">AF28-11</strain>
    </source>
</reference>
<dbReference type="Pfam" id="PF01212">
    <property type="entry name" value="Beta_elim_lyase"/>
    <property type="match status" value="1"/>
</dbReference>
<dbReference type="InterPro" id="IPR015422">
    <property type="entry name" value="PyrdxlP-dep_Trfase_small"/>
</dbReference>
<name>A0A412BEA6_BACUN</name>
<dbReference type="InterPro" id="IPR001597">
    <property type="entry name" value="ArAA_b-elim_lyase/Thr_aldolase"/>
</dbReference>
<feature type="modified residue" description="N6-(pyridoxal phosphate)lysine" evidence="5">
    <location>
        <position position="257"/>
    </location>
</feature>
<organism evidence="7 8">
    <name type="scientific">Bacteroides uniformis</name>
    <dbReference type="NCBI Taxonomy" id="820"/>
    <lineage>
        <taxon>Bacteria</taxon>
        <taxon>Pseudomonadati</taxon>
        <taxon>Bacteroidota</taxon>
        <taxon>Bacteroidia</taxon>
        <taxon>Bacteroidales</taxon>
        <taxon>Bacteroidaceae</taxon>
        <taxon>Bacteroides</taxon>
    </lineage>
</organism>
<dbReference type="InterPro" id="IPR011166">
    <property type="entry name" value="Beta-eliminating_lyase"/>
</dbReference>
<dbReference type="PANTHER" id="PTHR32325">
    <property type="entry name" value="BETA-ELIMINATING LYASE-LIKE PROTEIN-RELATED"/>
    <property type="match status" value="1"/>
</dbReference>
<evidence type="ECO:0000259" key="6">
    <source>
        <dbReference type="Pfam" id="PF01212"/>
    </source>
</evidence>
<sequence length="457" mass="51995">MELPFAEAWKIKMVEPIRKSTRQEREQWLKEAHYNVFQLKSEQVYIDLITDSGTGAMSDRQWAGMMLGDESYAGATSFFKLKEVITRLTGFEYIIPTHQGRAAENVLFSYLVHEGDIVPGNSHFDTTKGHIEGRRALALDCTIDEAKQTQLEIPFKGNVDPKKLEKALQEHSERIPFVIVTITNNTAGGQPVSMQNLREVRAIADKYGKPVLFDSARFAENAYFIKMREEGYRNKSIKEITHEMFDLADGMTMSAKKDGIVNMGGFIATRRRDWYEGAKGFCVQFEGYLTYGGMNGRDMNALAIGLDENTEFDNLETRIHQVGYLAMKLDEYGIPYQRPAGGHAIFVDAPKVLTHVPKEEFPAQTLTAELYLEAGIRGCEIGYLLADRDPVTRENRFNGLDLLRLAIPRRVYTDNHMDVVAAALKNVYDKRESITRGVRITWEAPLMRHFTVQLERL</sequence>
<comment type="similarity">
    <text evidence="2">Belongs to the beta-eliminating lyase family.</text>
</comment>
<comment type="caution">
    <text evidence="7">The sequence shown here is derived from an EMBL/GenBank/DDBJ whole genome shotgun (WGS) entry which is preliminary data.</text>
</comment>
<dbReference type="AlphaFoldDB" id="A0A412BEA6"/>